<protein>
    <submittedName>
        <fullName evidence="3">DUF2330 domain-containing protein</fullName>
    </submittedName>
</protein>
<feature type="region of interest" description="Disordered" evidence="1">
    <location>
        <begin position="438"/>
        <end position="463"/>
    </location>
</feature>
<keyword evidence="4" id="KW-1185">Reference proteome</keyword>
<evidence type="ECO:0000256" key="1">
    <source>
        <dbReference type="SAM" id="MobiDB-lite"/>
    </source>
</evidence>
<dbReference type="RefSeq" id="WP_379881166.1">
    <property type="nucleotide sequence ID" value="NZ_JBHPON010000003.1"/>
</dbReference>
<dbReference type="Pfam" id="PF10092">
    <property type="entry name" value="DUF2330"/>
    <property type="match status" value="1"/>
</dbReference>
<reference evidence="3 4" key="1">
    <citation type="submission" date="2024-09" db="EMBL/GenBank/DDBJ databases">
        <authorList>
            <person name="Zhang Z.-H."/>
        </authorList>
    </citation>
    <scope>NUCLEOTIDE SEQUENCE [LARGE SCALE GENOMIC DNA]</scope>
    <source>
        <strain evidence="3 4">HHTR114</strain>
    </source>
</reference>
<evidence type="ECO:0000256" key="2">
    <source>
        <dbReference type="SAM" id="SignalP"/>
    </source>
</evidence>
<organism evidence="3 4">
    <name type="scientific">Hyphococcus aureus</name>
    <dbReference type="NCBI Taxonomy" id="2666033"/>
    <lineage>
        <taxon>Bacteria</taxon>
        <taxon>Pseudomonadati</taxon>
        <taxon>Pseudomonadota</taxon>
        <taxon>Alphaproteobacteria</taxon>
        <taxon>Parvularculales</taxon>
        <taxon>Parvularculaceae</taxon>
        <taxon>Hyphococcus</taxon>
    </lineage>
</organism>
<feature type="signal peptide" evidence="2">
    <location>
        <begin position="1"/>
        <end position="20"/>
    </location>
</feature>
<sequence length="463" mass="52009">MRRSLKKTLFAAASAGAALALTGGAVAFCGFYVAKADTKLFNKASKVAIMRDGDRTVITMANDFQGDLKEFAMVIPVPVVLEEGQIHVTENAILDHLDAYTAPRLVEYFDEDPCMMHRYKELQMAAPTAVAEDAVGAVKKDGYGVTIEAEYTVGEYDIQILSADQSDGLAAWLTDNGYKLPEGAEATLGSYIKQNTKFFVAKVNLEEQAQTGLKYLRPLQIAFEHPRFSLPIRLGTVNADGKQELFVFALTRSGRVETTNYRTVKLPTGQNIPLYVKGEFGEFYKSMFHQQVEKENERAVFLEYAWDMNWCDPCAADPLSQNELRELGVYWVDGGGDKPGILPRRPGPQQAQDVFVTRLHVSYDAEHFPEDLMFKETGDRSNYQGRYVLQHPYKGDATCEAAEAYRAELPKRFEQEAQTLANLTGWDIDDIRDKMKDADQSFEPPKPTPWWKKLWGGDEKKEG</sequence>
<gene>
    <name evidence="3" type="ORF">ACFMB1_17915</name>
</gene>
<dbReference type="InterPro" id="IPR019283">
    <property type="entry name" value="DUF2330"/>
</dbReference>
<dbReference type="InterPro" id="IPR016838">
    <property type="entry name" value="UCP026449"/>
</dbReference>
<proteinExistence type="predicted"/>
<dbReference type="PIRSF" id="PIRSF026449">
    <property type="entry name" value="UCP026449"/>
    <property type="match status" value="1"/>
</dbReference>
<keyword evidence="2" id="KW-0732">Signal</keyword>
<evidence type="ECO:0000313" key="3">
    <source>
        <dbReference type="EMBL" id="MFC6037438.1"/>
    </source>
</evidence>
<comment type="caution">
    <text evidence="3">The sequence shown here is derived from an EMBL/GenBank/DDBJ whole genome shotgun (WGS) entry which is preliminary data.</text>
</comment>
<dbReference type="Proteomes" id="UP001596116">
    <property type="component" value="Unassembled WGS sequence"/>
</dbReference>
<feature type="chain" id="PRO_5047265143" evidence="2">
    <location>
        <begin position="21"/>
        <end position="463"/>
    </location>
</feature>
<evidence type="ECO:0000313" key="4">
    <source>
        <dbReference type="Proteomes" id="UP001596116"/>
    </source>
</evidence>
<accession>A0ABW1KZC9</accession>
<name>A0ABW1KZC9_9PROT</name>
<dbReference type="EMBL" id="JBHPON010000003">
    <property type="protein sequence ID" value="MFC6037438.1"/>
    <property type="molecule type" value="Genomic_DNA"/>
</dbReference>